<gene>
    <name evidence="4" type="ORF">PTSG_06989</name>
</gene>
<organism evidence="5">
    <name type="scientific">Salpingoeca rosetta (strain ATCC 50818 / BSB-021)</name>
    <dbReference type="NCBI Taxonomy" id="946362"/>
    <lineage>
        <taxon>Eukaryota</taxon>
        <taxon>Choanoflagellata</taxon>
        <taxon>Craspedida</taxon>
        <taxon>Salpingoecidae</taxon>
        <taxon>Salpingoeca</taxon>
    </lineage>
</organism>
<name>F2UFE0_SALR5</name>
<feature type="transmembrane region" description="Helical" evidence="2">
    <location>
        <begin position="204"/>
        <end position="226"/>
    </location>
</feature>
<evidence type="ECO:0000313" key="5">
    <source>
        <dbReference type="Proteomes" id="UP000007799"/>
    </source>
</evidence>
<keyword evidence="2" id="KW-1133">Transmembrane helix</keyword>
<dbReference type="STRING" id="946362.F2UFE0"/>
<evidence type="ECO:0000313" key="4">
    <source>
        <dbReference type="EMBL" id="EGD75340.1"/>
    </source>
</evidence>
<dbReference type="RefSeq" id="XP_004992393.1">
    <property type="nucleotide sequence ID" value="XM_004992336.1"/>
</dbReference>
<evidence type="ECO:0000256" key="2">
    <source>
        <dbReference type="SAM" id="Phobius"/>
    </source>
</evidence>
<sequence length="561" mass="59660">MFSSSVLAQRIEACDCSAIHPWSPDSCVVGTAHIFRSALRNSAPMYMSLHALAALLKMDYRAIAAQSEDIGRRRDSARRERASVQEMSGADEGRLEEEAVGTATPGMAATTAAATTTAAAAATTATATATTTATATATTTAAASVVPTADEDGRGARLRRLLRALARALRKALLQVAVNTAHSSLFLSGLAASIIASVCALRRIFGTLYVCNFGALPGLLASWSLVLEKRSRRHDLAVYVANITVRVLFRKLQQEGVVHAIPDGERLVAFVSLFTLLTAQRQHWSHQGKLMKTILQVVASDDEASEVAGGGDGVARTADGGDETVTNAIDGTVTSRVDESEAGMVVGAVTTSGDGEEDSGAQLQPQHTSAWQKLYRAMTKKVALQAWVQRLLEFRRPRDSLCTHRTTCAASITNGVCHGLRLGAGALLATVAAKLLLGKNLHLSPRLVVVLVTTTPLLRALRCALRHKHRRSAPALQSAVVSAWMAAVFNTGLAHYIMGRAAEAFLASHITVSHYVPTQVIDAALFALSAMVIVHFAVAEPTCLPTSYFRFLDRMTSGARS</sequence>
<evidence type="ECO:0000259" key="3">
    <source>
        <dbReference type="Pfam" id="PF15982"/>
    </source>
</evidence>
<feature type="region of interest" description="Disordered" evidence="1">
    <location>
        <begin position="69"/>
        <end position="107"/>
    </location>
</feature>
<keyword evidence="2" id="KW-0472">Membrane</keyword>
<feature type="transmembrane region" description="Helical" evidence="2">
    <location>
        <begin position="473"/>
        <end position="498"/>
    </location>
</feature>
<dbReference type="OrthoDB" id="291792at2759"/>
<dbReference type="InParanoid" id="F2UFE0"/>
<dbReference type="GeneID" id="16072957"/>
<dbReference type="EMBL" id="GL832971">
    <property type="protein sequence ID" value="EGD75340.1"/>
    <property type="molecule type" value="Genomic_DNA"/>
</dbReference>
<dbReference type="InterPro" id="IPR031926">
    <property type="entry name" value="TMEM135_N"/>
</dbReference>
<feature type="compositionally biased region" description="Basic and acidic residues" evidence="1">
    <location>
        <begin position="69"/>
        <end position="83"/>
    </location>
</feature>
<accession>F2UFE0</accession>
<dbReference type="eggNOG" id="KOG1398">
    <property type="taxonomic scope" value="Eukaryota"/>
</dbReference>
<dbReference type="AlphaFoldDB" id="F2UFE0"/>
<reference evidence="4" key="1">
    <citation type="submission" date="2009-08" db="EMBL/GenBank/DDBJ databases">
        <title>Annotation of Salpingoeca rosetta.</title>
        <authorList>
            <consortium name="The Broad Institute Genome Sequencing Platform"/>
            <person name="Russ C."/>
            <person name="Cuomo C."/>
            <person name="Burger G."/>
            <person name="Gray M.W."/>
            <person name="Holland P.W.H."/>
            <person name="King N."/>
            <person name="Lang F.B.F."/>
            <person name="Roger A.J."/>
            <person name="Ruiz-Trillo I."/>
            <person name="Young S.K."/>
            <person name="Zeng Q."/>
            <person name="Gargeya S."/>
            <person name="Alvarado L."/>
            <person name="Berlin A."/>
            <person name="Chapman S.B."/>
            <person name="Chen Z."/>
            <person name="Freedman E."/>
            <person name="Gellesch M."/>
            <person name="Goldberg J."/>
            <person name="Griggs A."/>
            <person name="Gujja S."/>
            <person name="Heilman E."/>
            <person name="Heiman D."/>
            <person name="Howarth C."/>
            <person name="Mehta T."/>
            <person name="Neiman D."/>
            <person name="Pearson M."/>
            <person name="Roberts A."/>
            <person name="Saif S."/>
            <person name="Shea T."/>
            <person name="Shenoy N."/>
            <person name="Sisk P."/>
            <person name="Stolte C."/>
            <person name="Sykes S."/>
            <person name="White J."/>
            <person name="Yandava C."/>
            <person name="Haas B."/>
            <person name="Nusbaum C."/>
            <person name="Birren B."/>
        </authorList>
    </citation>
    <scope>NUCLEOTIDE SEQUENCE [LARGE SCALE GENOMIC DNA]</scope>
    <source>
        <strain evidence="4">ATCC 50818</strain>
    </source>
</reference>
<evidence type="ECO:0000256" key="1">
    <source>
        <dbReference type="SAM" id="MobiDB-lite"/>
    </source>
</evidence>
<protein>
    <recommendedName>
        <fullName evidence="3">Transmembrane protein 135 N-terminal domain-containing protein</fullName>
    </recommendedName>
</protein>
<dbReference type="KEGG" id="sre:PTSG_06989"/>
<dbReference type="Proteomes" id="UP000007799">
    <property type="component" value="Unassembled WGS sequence"/>
</dbReference>
<feature type="transmembrane region" description="Helical" evidence="2">
    <location>
        <begin position="518"/>
        <end position="538"/>
    </location>
</feature>
<dbReference type="PANTHER" id="PTHR12459">
    <property type="entry name" value="TRANSMEMBRANE PROTEIN 135-RELATED"/>
    <property type="match status" value="1"/>
</dbReference>
<dbReference type="InterPro" id="IPR026749">
    <property type="entry name" value="Tmem135"/>
</dbReference>
<feature type="transmembrane region" description="Helical" evidence="2">
    <location>
        <begin position="172"/>
        <end position="198"/>
    </location>
</feature>
<feature type="domain" description="Transmembrane protein 135 N-terminal" evidence="3">
    <location>
        <begin position="176"/>
        <end position="250"/>
    </location>
</feature>
<keyword evidence="5" id="KW-1185">Reference proteome</keyword>
<proteinExistence type="predicted"/>
<keyword evidence="2" id="KW-0812">Transmembrane</keyword>
<dbReference type="Pfam" id="PF15982">
    <property type="entry name" value="TMEM135_C_rich"/>
    <property type="match status" value="1"/>
</dbReference>